<accession>A0ABD5WJC3</accession>
<keyword evidence="2" id="KW-1185">Reference proteome</keyword>
<protein>
    <submittedName>
        <fullName evidence="1">Uncharacterized protein</fullName>
    </submittedName>
</protein>
<dbReference type="EMBL" id="JBHSZH010000002">
    <property type="protein sequence ID" value="MFC7079223.1"/>
    <property type="molecule type" value="Genomic_DNA"/>
</dbReference>
<dbReference type="AlphaFoldDB" id="A0ABD5WJC3"/>
<name>A0ABD5WJC3_9EURY</name>
<dbReference type="Proteomes" id="UP001596407">
    <property type="component" value="Unassembled WGS sequence"/>
</dbReference>
<reference evidence="1 2" key="1">
    <citation type="journal article" date="2019" name="Int. J. Syst. Evol. Microbiol.">
        <title>The Global Catalogue of Microorganisms (GCM) 10K type strain sequencing project: providing services to taxonomists for standard genome sequencing and annotation.</title>
        <authorList>
            <consortium name="The Broad Institute Genomics Platform"/>
            <consortium name="The Broad Institute Genome Sequencing Center for Infectious Disease"/>
            <person name="Wu L."/>
            <person name="Ma J."/>
        </authorList>
    </citation>
    <scope>NUCLEOTIDE SEQUENCE [LARGE SCALE GENOMIC DNA]</scope>
    <source>
        <strain evidence="1 2">DT72</strain>
    </source>
</reference>
<gene>
    <name evidence="1" type="ORF">ACFQJ6_02780</name>
</gene>
<evidence type="ECO:0000313" key="2">
    <source>
        <dbReference type="Proteomes" id="UP001596407"/>
    </source>
</evidence>
<comment type="caution">
    <text evidence="1">The sequence shown here is derived from an EMBL/GenBank/DDBJ whole genome shotgun (WGS) entry which is preliminary data.</text>
</comment>
<organism evidence="1 2">
    <name type="scientific">Halorussus caseinilyticus</name>
    <dbReference type="NCBI Taxonomy" id="3034025"/>
    <lineage>
        <taxon>Archaea</taxon>
        <taxon>Methanobacteriati</taxon>
        <taxon>Methanobacteriota</taxon>
        <taxon>Stenosarchaea group</taxon>
        <taxon>Halobacteria</taxon>
        <taxon>Halobacteriales</taxon>
        <taxon>Haladaptataceae</taxon>
        <taxon>Halorussus</taxon>
    </lineage>
</organism>
<sequence length="57" mass="6452">MSVQAIFSTTVLAAGENEELITKSTQGKLVDWLEYKRENLPELIDNVVSSDEWNLPE</sequence>
<evidence type="ECO:0000313" key="1">
    <source>
        <dbReference type="EMBL" id="MFC7079223.1"/>
    </source>
</evidence>
<proteinExistence type="predicted"/>
<dbReference type="RefSeq" id="WP_382208741.1">
    <property type="nucleotide sequence ID" value="NZ_JBHSZH010000002.1"/>
</dbReference>